<dbReference type="EMBL" id="KZ851846">
    <property type="protein sequence ID" value="RDK46540.1"/>
    <property type="molecule type" value="Genomic_DNA"/>
</dbReference>
<name>A0A370PWG3_ASPPH</name>
<proteinExistence type="predicted"/>
<dbReference type="AlphaFoldDB" id="A0A370PWG3"/>
<dbReference type="Pfam" id="PF11951">
    <property type="entry name" value="Fungal_trans_2"/>
    <property type="match status" value="1"/>
</dbReference>
<evidence type="ECO:0000313" key="4">
    <source>
        <dbReference type="Proteomes" id="UP000254937"/>
    </source>
</evidence>
<dbReference type="PANTHER" id="PTHR37534:SF46">
    <property type="entry name" value="ZN(II)2CYS6 TRANSCRIPTION FACTOR (EUROFUNG)"/>
    <property type="match status" value="1"/>
</dbReference>
<evidence type="ECO:0000256" key="2">
    <source>
        <dbReference type="ARBA" id="ARBA00023242"/>
    </source>
</evidence>
<dbReference type="InterPro" id="IPR021858">
    <property type="entry name" value="Fun_TF"/>
</dbReference>
<evidence type="ECO:0000313" key="3">
    <source>
        <dbReference type="EMBL" id="RDK46540.1"/>
    </source>
</evidence>
<accession>A0A370PWG3</accession>
<evidence type="ECO:0000256" key="1">
    <source>
        <dbReference type="ARBA" id="ARBA00004123"/>
    </source>
</evidence>
<sequence>MDDPPKTSTVNSLTGTAGTQPSCSVDELFDFASFTWSPDAGAGWQLNHANMNSELPLTLGQAQVRSSDDVLNALAIDEPVSPTGSPPCHEEGLLAWTASPDNERLMTFFSQSGNPPLLAEVETKKTWVSMRRLVIGMARESKMVQSAVLAFSCILFNRQEGLQADARHYYMSAEAEVLAFDKSSTYSHDGRREHLLVSLFFLTYVDVLQSRLEAAYSHLNCAYSAFQLSCKDRLTFSEKQLFLWFRILDGRCVSSGGDGLFLSHDHDLLTMESSPASFTETEYDQAAEDETEGLLFQILCQSGIIFYQKVLGLMSRVAKIDPWHRSRGTVEDETEVMEVAKQITQDLLALYDSRPPLMDHAVEGRLTDQHLSPNLAFTLTRSFRTYLANYYATKIHLHRVAYKTLPLTKDALEALEWIRMLLHQLIDALRPDDVLPINMMWPLLMLGAEVPDPEEKRWTRNQILQTEKVASNARITAQVLEVVQSRQDSTGTRMDIREAMYEVFNATFPII</sequence>
<keyword evidence="4" id="KW-1185">Reference proteome</keyword>
<dbReference type="GO" id="GO:0005634">
    <property type="term" value="C:nucleus"/>
    <property type="evidence" value="ECO:0007669"/>
    <property type="project" value="UniProtKB-SubCell"/>
</dbReference>
<dbReference type="PANTHER" id="PTHR37534">
    <property type="entry name" value="TRANSCRIPTIONAL ACTIVATOR PROTEIN UGA3"/>
    <property type="match status" value="1"/>
</dbReference>
<comment type="subcellular location">
    <subcellularLocation>
        <location evidence="1">Nucleus</location>
    </subcellularLocation>
</comment>
<evidence type="ECO:0008006" key="5">
    <source>
        <dbReference type="Google" id="ProtNLM"/>
    </source>
</evidence>
<protein>
    <recommendedName>
        <fullName evidence="5">C6 finger domain protein</fullName>
    </recommendedName>
</protein>
<dbReference type="Proteomes" id="UP000254937">
    <property type="component" value="Unassembled WGS sequence"/>
</dbReference>
<reference evidence="3 4" key="1">
    <citation type="submission" date="2018-07" db="EMBL/GenBank/DDBJ databases">
        <title>Section-level genome sequencing of Aspergillus section Nigri to investigate inter- and intra-species variation.</title>
        <authorList>
            <consortium name="DOE Joint Genome Institute"/>
            <person name="Vesth T.C."/>
            <person name="Nybo J.L."/>
            <person name="Theobald S."/>
            <person name="Frisvad J.C."/>
            <person name="Larsen T.O."/>
            <person name="Nielsen K.F."/>
            <person name="Hoof J.B."/>
            <person name="Brandl J."/>
            <person name="Salamov A."/>
            <person name="Riley R."/>
            <person name="Gladden J.M."/>
            <person name="Phatale P."/>
            <person name="Nielsen M.T."/>
            <person name="Lyhne E.K."/>
            <person name="Kogle M.E."/>
            <person name="Strasser K."/>
            <person name="McDonnell E."/>
            <person name="Barry K."/>
            <person name="Clum A."/>
            <person name="Chen C."/>
            <person name="Nolan M."/>
            <person name="Sandor L."/>
            <person name="Kuo A."/>
            <person name="Lipzen A."/>
            <person name="Hainaut M."/>
            <person name="Drula E."/>
            <person name="Tsang A."/>
            <person name="Magnuson J.K."/>
            <person name="Henrissat B."/>
            <person name="Wiebenga A."/>
            <person name="Simmons B.A."/>
            <person name="Makela M.R."/>
            <person name="De vries R.P."/>
            <person name="Grigoriev I.V."/>
            <person name="Mortensen U.H."/>
            <person name="Baker S.E."/>
            <person name="Andersen M.R."/>
        </authorList>
    </citation>
    <scope>NUCLEOTIDE SEQUENCE [LARGE SCALE GENOMIC DNA]</scope>
    <source>
        <strain evidence="3 4">ATCC 13157</strain>
    </source>
</reference>
<gene>
    <name evidence="3" type="ORF">M752DRAFT_290039</name>
</gene>
<organism evidence="3 4">
    <name type="scientific">Aspergillus phoenicis ATCC 13157</name>
    <dbReference type="NCBI Taxonomy" id="1353007"/>
    <lineage>
        <taxon>Eukaryota</taxon>
        <taxon>Fungi</taxon>
        <taxon>Dikarya</taxon>
        <taxon>Ascomycota</taxon>
        <taxon>Pezizomycotina</taxon>
        <taxon>Eurotiomycetes</taxon>
        <taxon>Eurotiomycetidae</taxon>
        <taxon>Eurotiales</taxon>
        <taxon>Aspergillaceae</taxon>
        <taxon>Aspergillus</taxon>
    </lineage>
</organism>
<keyword evidence="2" id="KW-0539">Nucleus</keyword>